<feature type="compositionally biased region" description="Low complexity" evidence="2">
    <location>
        <begin position="430"/>
        <end position="441"/>
    </location>
</feature>
<name>A0AAJ0BYR7_9PEZI</name>
<evidence type="ECO:0000256" key="1">
    <source>
        <dbReference type="ARBA" id="ARBA00023242"/>
    </source>
</evidence>
<evidence type="ECO:0000256" key="2">
    <source>
        <dbReference type="SAM" id="MobiDB-lite"/>
    </source>
</evidence>
<dbReference type="SMART" id="SM00066">
    <property type="entry name" value="GAL4"/>
    <property type="match status" value="1"/>
</dbReference>
<dbReference type="AlphaFoldDB" id="A0AAJ0BYR7"/>
<dbReference type="InterPro" id="IPR036864">
    <property type="entry name" value="Zn2-C6_fun-type_DNA-bd_sf"/>
</dbReference>
<evidence type="ECO:0000313" key="5">
    <source>
        <dbReference type="Proteomes" id="UP001244011"/>
    </source>
</evidence>
<dbReference type="Pfam" id="PF00172">
    <property type="entry name" value="Zn_clus"/>
    <property type="match status" value="1"/>
</dbReference>
<dbReference type="InterPro" id="IPR001138">
    <property type="entry name" value="Zn2Cys6_DnaBD"/>
</dbReference>
<evidence type="ECO:0000313" key="4">
    <source>
        <dbReference type="EMBL" id="KAK1765903.1"/>
    </source>
</evidence>
<dbReference type="PANTHER" id="PTHR47784:SF9">
    <property type="entry name" value="ZN(II)2CYS6 TRANSCRIPTION FACTOR (EUROFUNG)"/>
    <property type="match status" value="1"/>
</dbReference>
<dbReference type="PROSITE" id="PS00463">
    <property type="entry name" value="ZN2_CY6_FUNGAL_1"/>
    <property type="match status" value="1"/>
</dbReference>
<dbReference type="GeneID" id="85305164"/>
<dbReference type="PANTHER" id="PTHR47784">
    <property type="entry name" value="STEROL UPTAKE CONTROL PROTEIN 2"/>
    <property type="match status" value="1"/>
</dbReference>
<gene>
    <name evidence="4" type="ORF">QBC33DRAFT_120111</name>
</gene>
<reference evidence="4" key="1">
    <citation type="submission" date="2023-06" db="EMBL/GenBank/DDBJ databases">
        <title>Genome-scale phylogeny and comparative genomics of the fungal order Sordariales.</title>
        <authorList>
            <consortium name="Lawrence Berkeley National Laboratory"/>
            <person name="Hensen N."/>
            <person name="Bonometti L."/>
            <person name="Westerberg I."/>
            <person name="Brannstrom I.O."/>
            <person name="Guillou S."/>
            <person name="Cros-Aarteil S."/>
            <person name="Calhoun S."/>
            <person name="Haridas S."/>
            <person name="Kuo A."/>
            <person name="Mondo S."/>
            <person name="Pangilinan J."/>
            <person name="Riley R."/>
            <person name="Labutti K."/>
            <person name="Andreopoulos B."/>
            <person name="Lipzen A."/>
            <person name="Chen C."/>
            <person name="Yanf M."/>
            <person name="Daum C."/>
            <person name="Ng V."/>
            <person name="Clum A."/>
            <person name="Steindorff A."/>
            <person name="Ohm R."/>
            <person name="Martin F."/>
            <person name="Silar P."/>
            <person name="Natvig D."/>
            <person name="Lalanne C."/>
            <person name="Gautier V."/>
            <person name="Ament-Velasquez S.L."/>
            <person name="Kruys A."/>
            <person name="Hutchinson M.I."/>
            <person name="Powell A.J."/>
            <person name="Barry K."/>
            <person name="Miller A.N."/>
            <person name="Grigoriev I.V."/>
            <person name="Debuchy R."/>
            <person name="Gladieux P."/>
            <person name="Thoren M.H."/>
            <person name="Johannesson H."/>
        </authorList>
    </citation>
    <scope>NUCLEOTIDE SEQUENCE</scope>
    <source>
        <strain evidence="4">8032-3</strain>
    </source>
</reference>
<feature type="region of interest" description="Disordered" evidence="2">
    <location>
        <begin position="415"/>
        <end position="441"/>
    </location>
</feature>
<keyword evidence="5" id="KW-1185">Reference proteome</keyword>
<feature type="domain" description="Zn(2)-C6 fungal-type" evidence="3">
    <location>
        <begin position="27"/>
        <end position="57"/>
    </location>
</feature>
<dbReference type="Proteomes" id="UP001244011">
    <property type="component" value="Unassembled WGS sequence"/>
</dbReference>
<dbReference type="InterPro" id="IPR053157">
    <property type="entry name" value="Sterol_Uptake_Regulator"/>
</dbReference>
<proteinExistence type="predicted"/>
<accession>A0AAJ0BYR7</accession>
<evidence type="ECO:0000259" key="3">
    <source>
        <dbReference type="PROSITE" id="PS50048"/>
    </source>
</evidence>
<dbReference type="Gene3D" id="4.10.240.10">
    <property type="entry name" value="Zn(2)-C6 fungal-type DNA-binding domain"/>
    <property type="match status" value="1"/>
</dbReference>
<dbReference type="GO" id="GO:0008270">
    <property type="term" value="F:zinc ion binding"/>
    <property type="evidence" value="ECO:0007669"/>
    <property type="project" value="InterPro"/>
</dbReference>
<dbReference type="RefSeq" id="XP_060282116.1">
    <property type="nucleotide sequence ID" value="XM_060421977.1"/>
</dbReference>
<dbReference type="PROSITE" id="PS50048">
    <property type="entry name" value="ZN2_CY6_FUNGAL_2"/>
    <property type="match status" value="1"/>
</dbReference>
<organism evidence="4 5">
    <name type="scientific">Phialemonium atrogriseum</name>
    <dbReference type="NCBI Taxonomy" id="1093897"/>
    <lineage>
        <taxon>Eukaryota</taxon>
        <taxon>Fungi</taxon>
        <taxon>Dikarya</taxon>
        <taxon>Ascomycota</taxon>
        <taxon>Pezizomycotina</taxon>
        <taxon>Sordariomycetes</taxon>
        <taxon>Sordariomycetidae</taxon>
        <taxon>Cephalothecales</taxon>
        <taxon>Cephalothecaceae</taxon>
        <taxon>Phialemonium</taxon>
    </lineage>
</organism>
<protein>
    <recommendedName>
        <fullName evidence="3">Zn(2)-C6 fungal-type domain-containing protein</fullName>
    </recommendedName>
</protein>
<feature type="region of interest" description="Disordered" evidence="2">
    <location>
        <begin position="1"/>
        <end position="25"/>
    </location>
</feature>
<dbReference type="GO" id="GO:0001228">
    <property type="term" value="F:DNA-binding transcription activator activity, RNA polymerase II-specific"/>
    <property type="evidence" value="ECO:0007669"/>
    <property type="project" value="TreeGrafter"/>
</dbReference>
<feature type="compositionally biased region" description="Polar residues" evidence="2">
    <location>
        <begin position="415"/>
        <end position="429"/>
    </location>
</feature>
<comment type="caution">
    <text evidence="4">The sequence shown here is derived from an EMBL/GenBank/DDBJ whole genome shotgun (WGS) entry which is preliminary data.</text>
</comment>
<dbReference type="SUPFAM" id="SSF57701">
    <property type="entry name" value="Zn2/Cys6 DNA-binding domain"/>
    <property type="match status" value="1"/>
</dbReference>
<sequence>MSARNPLQVANNDSARKRRAHTKSRGGCGNCKLRRVKCDESRPCCKKCQTFGVSCTYDRISSALQPFEEVAFVLGAPQTTVSVNRAVLGTLNDSIRRQSPGGRAFQLNNRDLALLNRFRERTVLTLGSEKTSLVLQREGTKLAFQHPFLLHAALTLTMMHDRADSWSTKQSVLELYHWTEATSQFNRKLSGPLTSSDRDAIWMASAILGCTTLGQVQGDSPEECWPLRPPSVADLDWLKLGEGKKVVWEIADPLRPDSILRPMALEHYDNMMAEVSDQESFKALPAELLELCGLGPGSSPETNPLYRPAAMLGRLMPIELSQKTLLHFMGFVILMPPDFLALIEAKDHRAVLLLAYYIAKLRGRSPWWSGRRLQMECEAICRYLERFHGGVPHMKKLLEFPRTYLVGLNHASPPGSESTESLSADGNTGSSESSMSFVFSD</sequence>
<dbReference type="CDD" id="cd00067">
    <property type="entry name" value="GAL4"/>
    <property type="match status" value="1"/>
</dbReference>
<dbReference type="EMBL" id="MU839013">
    <property type="protein sequence ID" value="KAK1765903.1"/>
    <property type="molecule type" value="Genomic_DNA"/>
</dbReference>
<keyword evidence="1" id="KW-0539">Nucleus</keyword>